<evidence type="ECO:0000256" key="1">
    <source>
        <dbReference type="SAM" id="Coils"/>
    </source>
</evidence>
<proteinExistence type="predicted"/>
<accession>A0A9C7PU33</accession>
<evidence type="ECO:0000313" key="3">
    <source>
        <dbReference type="Proteomes" id="UP001061958"/>
    </source>
</evidence>
<feature type="coiled-coil region" evidence="1">
    <location>
        <begin position="11"/>
        <end position="93"/>
    </location>
</feature>
<feature type="coiled-coil region" evidence="1">
    <location>
        <begin position="514"/>
        <end position="636"/>
    </location>
</feature>
<comment type="caution">
    <text evidence="2">The sequence shown here is derived from an EMBL/GenBank/DDBJ whole genome shotgun (WGS) entry which is preliminary data.</text>
</comment>
<dbReference type="AlphaFoldDB" id="A0A9C7PU33"/>
<name>A0A9C7PU33_9RHOD</name>
<keyword evidence="3" id="KW-1185">Reference proteome</keyword>
<protein>
    <submittedName>
        <fullName evidence="2">Uncharacterized protein</fullName>
    </submittedName>
</protein>
<keyword evidence="1" id="KW-0175">Coiled coil</keyword>
<dbReference type="EMBL" id="BQMJ01000016">
    <property type="protein sequence ID" value="GJQ10490.1"/>
    <property type="molecule type" value="Genomic_DNA"/>
</dbReference>
<evidence type="ECO:0000313" key="2">
    <source>
        <dbReference type="EMBL" id="GJQ10490.1"/>
    </source>
</evidence>
<dbReference type="OrthoDB" id="10431312at2759"/>
<dbReference type="Proteomes" id="UP001061958">
    <property type="component" value="Unassembled WGS sequence"/>
</dbReference>
<sequence length="687" mass="80711">MALEPSVEQVKNAALCVLQEAEQKMKALEAMVVSKQNQLDEAKEQLFRMRQVEIEVGQWKNRATTLERRLVELSEEREQLSERLKEMETLQKNCKLLPRSNKLKVMMPVWVQVLPLEYETKEINAGMTEMVSCPILSVCHYDCVSILDSQPTKGVCFNDVDKGMTCDAECRQLEKKRYSYSSITSESDSVTCLDSSYENGTHRNSEVDCFTSVSQTHNLQRLNVNSFNNKTSQTIDISLFYSLHSSLMIAVGTFILQQLERHISCWKGMNKLSMEDLSTLKGVVNNMLSSWDVSNLAKYELYNGKWISCFRNIWKQVVMQFDDRRKLIDNEQFLFFGIILFCCFFDSKVERFRETMACESQCLLNENLYEDSISDNSKPSHGMVISPNASRSETPLKYFSTIRQAMEAIIHLLVVANDRAVRKCRYWKKQAKYHEETALSLHVELSNWKARLSELNDRFLLWKDCFLELKERATLQQMKDELSKELDGYKSFLNHLGKVYQAYIGSYGYQERSTKQLEDKITKMNVDIEKLDHERRKWMEERNKNEAKIEQLLQQLQEWKTKVERLQDSVTKSENMRTQLERRIVEIKEQEVKVQLEHERLIERKESEISNAQKFISNLRIQLERSEQHLVQSRKRECLLETQVDTLQKALDSTKDELVLELVHTKIKLAQSYEEMERLQSRKRFIS</sequence>
<reference evidence="2" key="1">
    <citation type="journal article" date="2022" name="Proc. Natl. Acad. Sci. U.S.A.">
        <title>Life cycle and functional genomics of the unicellular red alga Galdieria for elucidating algal and plant evolution and industrial use.</title>
        <authorList>
            <person name="Hirooka S."/>
            <person name="Itabashi T."/>
            <person name="Ichinose T.M."/>
            <person name="Onuma R."/>
            <person name="Fujiwara T."/>
            <person name="Yamashita S."/>
            <person name="Jong L.W."/>
            <person name="Tomita R."/>
            <person name="Iwane A.H."/>
            <person name="Miyagishima S.Y."/>
        </authorList>
    </citation>
    <scope>NUCLEOTIDE SEQUENCE</scope>
    <source>
        <strain evidence="2">NBRC 102759</strain>
    </source>
</reference>
<reference evidence="2" key="2">
    <citation type="submission" date="2022-01" db="EMBL/GenBank/DDBJ databases">
        <authorList>
            <person name="Hirooka S."/>
            <person name="Miyagishima S.Y."/>
        </authorList>
    </citation>
    <scope>NUCLEOTIDE SEQUENCE</scope>
    <source>
        <strain evidence="2">NBRC 102759</strain>
    </source>
</reference>
<gene>
    <name evidence="2" type="ORF">GpartN1_g2281.t1</name>
</gene>
<organism evidence="2 3">
    <name type="scientific">Galdieria partita</name>
    <dbReference type="NCBI Taxonomy" id="83374"/>
    <lineage>
        <taxon>Eukaryota</taxon>
        <taxon>Rhodophyta</taxon>
        <taxon>Bangiophyceae</taxon>
        <taxon>Galdieriales</taxon>
        <taxon>Galdieriaceae</taxon>
        <taxon>Galdieria</taxon>
    </lineage>
</organism>